<evidence type="ECO:0000256" key="1">
    <source>
        <dbReference type="SAM" id="MobiDB-lite"/>
    </source>
</evidence>
<comment type="caution">
    <text evidence="3">The sequence shown here is derived from an EMBL/GenBank/DDBJ whole genome shotgun (WGS) entry which is preliminary data.</text>
</comment>
<organism evidence="3 4">
    <name type="scientific">Pyricularia grisea</name>
    <name type="common">Crabgrass-specific blast fungus</name>
    <name type="synonym">Magnaporthe grisea</name>
    <dbReference type="NCBI Taxonomy" id="148305"/>
    <lineage>
        <taxon>Eukaryota</taxon>
        <taxon>Fungi</taxon>
        <taxon>Dikarya</taxon>
        <taxon>Ascomycota</taxon>
        <taxon>Pezizomycotina</taxon>
        <taxon>Sordariomycetes</taxon>
        <taxon>Sordariomycetidae</taxon>
        <taxon>Magnaporthales</taxon>
        <taxon>Pyriculariaceae</taxon>
        <taxon>Pyricularia</taxon>
    </lineage>
</organism>
<name>A0ABQ8N8A6_PYRGI</name>
<feature type="compositionally biased region" description="Polar residues" evidence="1">
    <location>
        <begin position="324"/>
        <end position="333"/>
    </location>
</feature>
<sequence>MGAGFIFVGTVLVIISLATHLVYGLLMPAPLMMPSVYVEHFTTWCGGHGDYDGKHGGLHGTGRVSLLRIIVLSIKSPMATGCRPLLRLKNWASFTCRLVQLKPRPVQLLTRTPGQDKQPRADLPGRKRLGGVIPSGPTAAGVSITRGFSLMARRTANLFGFPTHRLCHLERGLVQHSISQMTIRNLAAATARTVANGWGPSRISQNYRALIWKSWLSLPPPRPPGWPRAQSERLNQIRNCVVRRRFRSPLFQTPTVYVDKATYFGKEKITPFKDGVVLQCLPKRLCAFCQKGRKRISHLGWARQNGCGMAGLLDSRHDLPNINKPLQEQATTSKRSRAH</sequence>
<proteinExistence type="predicted"/>
<protein>
    <submittedName>
        <fullName evidence="3">Uncharacterized protein</fullName>
    </submittedName>
</protein>
<accession>A0ABQ8N8A6</accession>
<feature type="region of interest" description="Disordered" evidence="1">
    <location>
        <begin position="318"/>
        <end position="339"/>
    </location>
</feature>
<dbReference type="Proteomes" id="UP001059893">
    <property type="component" value="Unassembled WGS sequence"/>
</dbReference>
<gene>
    <name evidence="3" type="ORF">MCOR33_009550</name>
</gene>
<keyword evidence="2" id="KW-1133">Transmembrane helix</keyword>
<evidence type="ECO:0000313" key="3">
    <source>
        <dbReference type="EMBL" id="KAI6292874.1"/>
    </source>
</evidence>
<evidence type="ECO:0000256" key="2">
    <source>
        <dbReference type="SAM" id="Phobius"/>
    </source>
</evidence>
<keyword evidence="2" id="KW-0812">Transmembrane</keyword>
<reference evidence="3" key="1">
    <citation type="submission" date="2021-01" db="EMBL/GenBank/DDBJ databases">
        <title>Deciphering the adaptive evolutionary patterns associated with biogeogrpahic diversity in the finger millet blast pathogen Magnaporthe oryzae in Eastern Africa.</title>
        <authorList>
            <person name="Onyema G."/>
            <person name="Shittu T.A."/>
            <person name="Dodsworth S."/>
            <person name="Devilliers S."/>
            <person name="Muthumeenakshi S."/>
            <person name="Sreenivasaprasad S."/>
        </authorList>
    </citation>
    <scope>NUCLEOTIDE SEQUENCE</scope>
    <source>
        <strain evidence="3">D15/s37</strain>
    </source>
</reference>
<keyword evidence="4" id="KW-1185">Reference proteome</keyword>
<feature type="region of interest" description="Disordered" evidence="1">
    <location>
        <begin position="110"/>
        <end position="134"/>
    </location>
</feature>
<evidence type="ECO:0000313" key="4">
    <source>
        <dbReference type="Proteomes" id="UP001059893"/>
    </source>
</evidence>
<dbReference type="EMBL" id="JABSND010000270">
    <property type="protein sequence ID" value="KAI6292874.1"/>
    <property type="molecule type" value="Genomic_DNA"/>
</dbReference>
<feature type="transmembrane region" description="Helical" evidence="2">
    <location>
        <begin position="6"/>
        <end position="26"/>
    </location>
</feature>
<keyword evidence="2" id="KW-0472">Membrane</keyword>